<gene>
    <name evidence="1" type="ORF">OYT1_ch2578</name>
</gene>
<sequence>MQAEDIAQYLRDHPEFFEAYAGMLAEVNIPHPHGGRTISLSERQMLTLREKNKLLEKKLYEFIEIAKENDALQNKLHNFILALLAGHNLMSLQEAVTGSLRDIFAIPHAALHVWKGLPPSAEVLAFTDEQTQPVCTHEAVHETATWFGEAGANLRSFAYIPLHDGEKSIGLLILASEDAKRFYPEMGTVLLQRIADTVSAALRSYH</sequence>
<dbReference type="PANTHER" id="PTHR38765">
    <property type="entry name" value="DUF484 DOMAIN-CONTAINING PROTEIN"/>
    <property type="match status" value="1"/>
</dbReference>
<accession>A0A2Z6GF18</accession>
<dbReference type="AlphaFoldDB" id="A0A2Z6GF18"/>
<evidence type="ECO:0000313" key="1">
    <source>
        <dbReference type="EMBL" id="BBE52090.1"/>
    </source>
</evidence>
<dbReference type="InterPro" id="IPR029016">
    <property type="entry name" value="GAF-like_dom_sf"/>
</dbReference>
<name>A0A2Z6GF18_9PROT</name>
<protein>
    <recommendedName>
        <fullName evidence="3">Phytochrome sensor protein</fullName>
    </recommendedName>
</protein>
<dbReference type="KEGG" id="fam:OYT1_ch2578"/>
<evidence type="ECO:0000313" key="2">
    <source>
        <dbReference type="Proteomes" id="UP000033070"/>
    </source>
</evidence>
<dbReference type="STRING" id="1188319.OYT1_01289"/>
<evidence type="ECO:0008006" key="3">
    <source>
        <dbReference type="Google" id="ProtNLM"/>
    </source>
</evidence>
<dbReference type="SUPFAM" id="SSF55781">
    <property type="entry name" value="GAF domain-like"/>
    <property type="match status" value="1"/>
</dbReference>
<dbReference type="Gene3D" id="3.30.450.40">
    <property type="match status" value="1"/>
</dbReference>
<proteinExistence type="predicted"/>
<reference evidence="1 2" key="1">
    <citation type="submission" date="2018-06" db="EMBL/GenBank/DDBJ databases">
        <title>OYT1 Genome Sequencing.</title>
        <authorList>
            <person name="Kato S."/>
            <person name="Itoh T."/>
            <person name="Ohkuma M."/>
        </authorList>
    </citation>
    <scope>NUCLEOTIDE SEQUENCE [LARGE SCALE GENOMIC DNA]</scope>
    <source>
        <strain evidence="1 2">OYT1</strain>
    </source>
</reference>
<keyword evidence="2" id="KW-1185">Reference proteome</keyword>
<organism evidence="1 2">
    <name type="scientific">Ferriphaselus amnicola</name>
    <dbReference type="NCBI Taxonomy" id="1188319"/>
    <lineage>
        <taxon>Bacteria</taxon>
        <taxon>Pseudomonadati</taxon>
        <taxon>Pseudomonadota</taxon>
        <taxon>Betaproteobacteria</taxon>
        <taxon>Nitrosomonadales</taxon>
        <taxon>Gallionellaceae</taxon>
        <taxon>Ferriphaselus</taxon>
    </lineage>
</organism>
<dbReference type="RefSeq" id="WP_062626486.1">
    <property type="nucleotide sequence ID" value="NZ_AP018738.1"/>
</dbReference>
<dbReference type="InterPro" id="IPR007435">
    <property type="entry name" value="DUF484"/>
</dbReference>
<dbReference type="Pfam" id="PF04340">
    <property type="entry name" value="DUF484"/>
    <property type="match status" value="1"/>
</dbReference>
<dbReference type="PANTHER" id="PTHR38765:SF1">
    <property type="entry name" value="DUF484 DOMAIN-CONTAINING PROTEIN"/>
    <property type="match status" value="1"/>
</dbReference>
<dbReference type="OrthoDB" id="8525200at2"/>
<dbReference type="EMBL" id="AP018738">
    <property type="protein sequence ID" value="BBE52090.1"/>
    <property type="molecule type" value="Genomic_DNA"/>
</dbReference>
<dbReference type="Proteomes" id="UP000033070">
    <property type="component" value="Chromosome"/>
</dbReference>